<dbReference type="GeneTree" id="ENSGT00940000167475"/>
<dbReference type="Proteomes" id="UP000694546">
    <property type="component" value="Chromosome 7"/>
</dbReference>
<keyword evidence="2" id="KW-1185">Reference proteome</keyword>
<dbReference type="OMA" id="MMEDPPP"/>
<dbReference type="GO" id="GO:0030178">
    <property type="term" value="P:negative regulation of Wnt signaling pathway"/>
    <property type="evidence" value="ECO:0007669"/>
    <property type="project" value="Ensembl"/>
</dbReference>
<evidence type="ECO:0000313" key="2">
    <source>
        <dbReference type="Proteomes" id="UP000694546"/>
    </source>
</evidence>
<name>A0A8C5APY1_GADMO</name>
<accession>A0A8C5APY1</accession>
<organism evidence="1 2">
    <name type="scientific">Gadus morhua</name>
    <name type="common">Atlantic cod</name>
    <dbReference type="NCBI Taxonomy" id="8049"/>
    <lineage>
        <taxon>Eukaryota</taxon>
        <taxon>Metazoa</taxon>
        <taxon>Chordata</taxon>
        <taxon>Craniata</taxon>
        <taxon>Vertebrata</taxon>
        <taxon>Euteleostomi</taxon>
        <taxon>Actinopterygii</taxon>
        <taxon>Neopterygii</taxon>
        <taxon>Teleostei</taxon>
        <taxon>Neoteleostei</taxon>
        <taxon>Acanthomorphata</taxon>
        <taxon>Zeiogadaria</taxon>
        <taxon>Gadariae</taxon>
        <taxon>Gadiformes</taxon>
        <taxon>Gadoidei</taxon>
        <taxon>Gadidae</taxon>
        <taxon>Gadus</taxon>
    </lineage>
</organism>
<dbReference type="PANTHER" id="PTHR16209:SF3">
    <property type="entry name" value="PROLINE-RICH PROTEIN 7"/>
    <property type="match status" value="1"/>
</dbReference>
<reference evidence="1" key="1">
    <citation type="submission" date="2025-08" db="UniProtKB">
        <authorList>
            <consortium name="Ensembl"/>
        </authorList>
    </citation>
    <scope>IDENTIFICATION</scope>
</reference>
<reference evidence="1" key="2">
    <citation type="submission" date="2025-09" db="UniProtKB">
        <authorList>
            <consortium name="Ensembl"/>
        </authorList>
    </citation>
    <scope>IDENTIFICATION</scope>
</reference>
<dbReference type="PANTHER" id="PTHR16209">
    <property type="entry name" value="VESICULAR, OVEREXPRESSED IN CANCER, PROSURVIVAL PROTEIN 1"/>
    <property type="match status" value="1"/>
</dbReference>
<evidence type="ECO:0000313" key="1">
    <source>
        <dbReference type="Ensembl" id="ENSGMOP00000035382.1"/>
    </source>
</evidence>
<protein>
    <submittedName>
        <fullName evidence="1">Proline rich 7 (synaptic)</fullName>
    </submittedName>
</protein>
<proteinExistence type="predicted"/>
<dbReference type="InterPro" id="IPR051994">
    <property type="entry name" value="WW_domain-binding"/>
</dbReference>
<dbReference type="GO" id="GO:0009950">
    <property type="term" value="P:dorsal/ventral axis specification"/>
    <property type="evidence" value="ECO:0007669"/>
    <property type="project" value="Ensembl"/>
</dbReference>
<sequence>MGMSRGTSTFLACFTGFWLLWALVAVLCCLCGALRRRLKSGQEQRLREQCLGTMETESAECSPPLPLTTATGPPQPLPDHYSDRNPPCYEEAVLMDDPPPSYNEVLADPLHGRAVFLKAPQQRAPPLSPWELQGRDPELALQSGSSKPPAPSAEHGYCSLIQLPSARHWDGLGQLLSNMDHRGLLPETRTQSEFLGFSRVIGMPGFQELHEVQEGNGLDSGCGLRRGYPMLGRSTAV</sequence>
<dbReference type="AlphaFoldDB" id="A0A8C5APY1"/>
<dbReference type="Ensembl" id="ENSGMOT00000031948.1">
    <property type="protein sequence ID" value="ENSGMOP00000035382.1"/>
    <property type="gene ID" value="ENSGMOG00000024648.1"/>
</dbReference>